<proteinExistence type="predicted"/>
<evidence type="ECO:0000313" key="1">
    <source>
        <dbReference type="EMBL" id="EFZ14015.1"/>
    </source>
</evidence>
<protein>
    <submittedName>
        <fullName evidence="1">Uncharacterized protein</fullName>
    </submittedName>
</protein>
<accession>E9IZI7</accession>
<dbReference type="EMBL" id="GL767224">
    <property type="protein sequence ID" value="EFZ14015.1"/>
    <property type="molecule type" value="Genomic_DNA"/>
</dbReference>
<name>E9IZI7_SOLIN</name>
<dbReference type="AlphaFoldDB" id="E9IZI7"/>
<dbReference type="HOGENOM" id="CLU_2475366_0_0_1"/>
<sequence>NQSYNFSKLKKFSRPENVFTYFTGSVCLRVNDDIGPKCTKEMLDSNRRLSVIMIANIVKLPKTNMHKIISENLHEKNLCEICSRSFDC</sequence>
<feature type="non-terminal residue" evidence="1">
    <location>
        <position position="1"/>
    </location>
</feature>
<feature type="non-terminal residue" evidence="1">
    <location>
        <position position="88"/>
    </location>
</feature>
<gene>
    <name evidence="1" type="ORF">SINV_11239</name>
</gene>
<organism>
    <name type="scientific">Solenopsis invicta</name>
    <name type="common">Red imported fire ant</name>
    <name type="synonym">Solenopsis wagneri</name>
    <dbReference type="NCBI Taxonomy" id="13686"/>
    <lineage>
        <taxon>Eukaryota</taxon>
        <taxon>Metazoa</taxon>
        <taxon>Ecdysozoa</taxon>
        <taxon>Arthropoda</taxon>
        <taxon>Hexapoda</taxon>
        <taxon>Insecta</taxon>
        <taxon>Pterygota</taxon>
        <taxon>Neoptera</taxon>
        <taxon>Endopterygota</taxon>
        <taxon>Hymenoptera</taxon>
        <taxon>Apocrita</taxon>
        <taxon>Aculeata</taxon>
        <taxon>Formicoidea</taxon>
        <taxon>Formicidae</taxon>
        <taxon>Myrmicinae</taxon>
        <taxon>Solenopsis</taxon>
    </lineage>
</organism>
<reference evidence="1" key="1">
    <citation type="journal article" date="2011" name="Proc. Natl. Acad. Sci. U.S.A.">
        <title>The genome of the fire ant Solenopsis invicta.</title>
        <authorList>
            <person name="Wurm Y."/>
            <person name="Wang J."/>
            <person name="Riba-Grognuz O."/>
            <person name="Corona M."/>
            <person name="Nygaard S."/>
            <person name="Hunt B.G."/>
            <person name="Ingram K.K."/>
            <person name="Falquet L."/>
            <person name="Nipitwattanaphon M."/>
            <person name="Gotzek D."/>
            <person name="Dijkstra M.B."/>
            <person name="Oettler J."/>
            <person name="Comtesse F."/>
            <person name="Shih C.J."/>
            <person name="Wu W.J."/>
            <person name="Yang C.C."/>
            <person name="Thomas J."/>
            <person name="Beaudoing E."/>
            <person name="Pradervand S."/>
            <person name="Flegel V."/>
            <person name="Cook E.D."/>
            <person name="Fabbretti R."/>
            <person name="Stockinger H."/>
            <person name="Long L."/>
            <person name="Farmerie W.G."/>
            <person name="Oakey J."/>
            <person name="Boomsma J.J."/>
            <person name="Pamilo P."/>
            <person name="Yi S.V."/>
            <person name="Heinze J."/>
            <person name="Goodisman M.A."/>
            <person name="Farinelli L."/>
            <person name="Harshman K."/>
            <person name="Hulo N."/>
            <person name="Cerutti L."/>
            <person name="Xenarios I."/>
            <person name="Shoemaker D."/>
            <person name="Keller L."/>
        </authorList>
    </citation>
    <scope>NUCLEOTIDE SEQUENCE [LARGE SCALE GENOMIC DNA]</scope>
</reference>